<accession>A0ABV5AGC6</accession>
<keyword evidence="4" id="KW-1185">Reference proteome</keyword>
<keyword evidence="1" id="KW-0472">Membrane</keyword>
<comment type="caution">
    <text evidence="3">The sequence shown here is derived from an EMBL/GenBank/DDBJ whole genome shotgun (WGS) entry which is preliminary data.</text>
</comment>
<evidence type="ECO:0000256" key="1">
    <source>
        <dbReference type="SAM" id="Phobius"/>
    </source>
</evidence>
<keyword evidence="2" id="KW-0732">Signal</keyword>
<dbReference type="Proteomes" id="UP001579974">
    <property type="component" value="Unassembled WGS sequence"/>
</dbReference>
<organism evidence="3 4">
    <name type="scientific">Alicyclobacillus fastidiosus</name>
    <dbReference type="NCBI Taxonomy" id="392011"/>
    <lineage>
        <taxon>Bacteria</taxon>
        <taxon>Bacillati</taxon>
        <taxon>Bacillota</taxon>
        <taxon>Bacilli</taxon>
        <taxon>Bacillales</taxon>
        <taxon>Alicyclobacillaceae</taxon>
        <taxon>Alicyclobacillus</taxon>
    </lineage>
</organism>
<evidence type="ECO:0000313" key="4">
    <source>
        <dbReference type="Proteomes" id="UP001579974"/>
    </source>
</evidence>
<reference evidence="3 4" key="1">
    <citation type="journal article" date="2024" name="Int. J. Mol. Sci.">
        <title>Exploration of Alicyclobacillus spp. Genome in Search of Antibiotic Resistance.</title>
        <authorList>
            <person name="Bucka-Kolendo J."/>
            <person name="Kiousi D.E."/>
            <person name="Dekowska A."/>
            <person name="Mikolajczuk-Szczyrba A."/>
            <person name="Karadedos D.M."/>
            <person name="Michael P."/>
            <person name="Galanis A."/>
            <person name="Sokolowska B."/>
        </authorList>
    </citation>
    <scope>NUCLEOTIDE SEQUENCE [LARGE SCALE GENOMIC DNA]</scope>
    <source>
        <strain evidence="3 4">KKP 3000</strain>
    </source>
</reference>
<evidence type="ECO:0000256" key="2">
    <source>
        <dbReference type="SAM" id="SignalP"/>
    </source>
</evidence>
<protein>
    <recommendedName>
        <fullName evidence="5">Gram-positive cocci surface proteins LPxTG domain-containing protein</fullName>
    </recommendedName>
</protein>
<evidence type="ECO:0000313" key="3">
    <source>
        <dbReference type="EMBL" id="MFB5190697.1"/>
    </source>
</evidence>
<dbReference type="RefSeq" id="WP_275474529.1">
    <property type="nucleotide sequence ID" value="NZ_CP162940.1"/>
</dbReference>
<sequence length="218" mass="21665">MKVTKIATGSSAALVATVILCSTAYAAGAGYAPGQSFGTSQTGGGTLSIVAAQTVSASGGTIAATAGSATLSVKVPSGAFSAGTQIVLAKGQAQSISGTPSGSKAVDDLVVSFLDSSNDGVNPSKPVTLTIRDSVIDSNAVVYKATSQGLHKVRFTAKKGEVDVTFTTDPEFVVVEPTSPVVDATQPVTGLPFTKTLAAGGLLALIGGLLLFSRRKAK</sequence>
<keyword evidence="1" id="KW-0812">Transmembrane</keyword>
<proteinExistence type="predicted"/>
<feature type="signal peptide" evidence="2">
    <location>
        <begin position="1"/>
        <end position="26"/>
    </location>
</feature>
<gene>
    <name evidence="3" type="ORF">KKP3000_004182</name>
</gene>
<name>A0ABV5AGC6_9BACL</name>
<feature type="transmembrane region" description="Helical" evidence="1">
    <location>
        <begin position="193"/>
        <end position="212"/>
    </location>
</feature>
<evidence type="ECO:0008006" key="5">
    <source>
        <dbReference type="Google" id="ProtNLM"/>
    </source>
</evidence>
<keyword evidence="1" id="KW-1133">Transmembrane helix</keyword>
<feature type="chain" id="PRO_5045179240" description="Gram-positive cocci surface proteins LPxTG domain-containing protein" evidence="2">
    <location>
        <begin position="27"/>
        <end position="218"/>
    </location>
</feature>
<dbReference type="EMBL" id="JBDXSU010000007">
    <property type="protein sequence ID" value="MFB5190697.1"/>
    <property type="molecule type" value="Genomic_DNA"/>
</dbReference>